<keyword evidence="3" id="KW-1185">Reference proteome</keyword>
<feature type="transmembrane region" description="Helical" evidence="1">
    <location>
        <begin position="6"/>
        <end position="26"/>
    </location>
</feature>
<proteinExistence type="predicted"/>
<dbReference type="AlphaFoldDB" id="A0AAN8XH31"/>
<accession>A0AAN8XH31</accession>
<organism evidence="2 3">
    <name type="scientific">Halocaridina rubra</name>
    <name type="common">Hawaiian red shrimp</name>
    <dbReference type="NCBI Taxonomy" id="373956"/>
    <lineage>
        <taxon>Eukaryota</taxon>
        <taxon>Metazoa</taxon>
        <taxon>Ecdysozoa</taxon>
        <taxon>Arthropoda</taxon>
        <taxon>Crustacea</taxon>
        <taxon>Multicrustacea</taxon>
        <taxon>Malacostraca</taxon>
        <taxon>Eumalacostraca</taxon>
        <taxon>Eucarida</taxon>
        <taxon>Decapoda</taxon>
        <taxon>Pleocyemata</taxon>
        <taxon>Caridea</taxon>
        <taxon>Atyoidea</taxon>
        <taxon>Atyidae</taxon>
        <taxon>Halocaridina</taxon>
    </lineage>
</organism>
<evidence type="ECO:0000313" key="3">
    <source>
        <dbReference type="Proteomes" id="UP001381693"/>
    </source>
</evidence>
<evidence type="ECO:0000313" key="2">
    <source>
        <dbReference type="EMBL" id="KAK7079049.1"/>
    </source>
</evidence>
<name>A0AAN8XH31_HALRR</name>
<dbReference type="EMBL" id="JAXCGZ010007595">
    <property type="protein sequence ID" value="KAK7079049.1"/>
    <property type="molecule type" value="Genomic_DNA"/>
</dbReference>
<gene>
    <name evidence="2" type="ORF">SK128_028530</name>
</gene>
<keyword evidence="1" id="KW-1133">Transmembrane helix</keyword>
<reference evidence="2 3" key="1">
    <citation type="submission" date="2023-11" db="EMBL/GenBank/DDBJ databases">
        <title>Halocaridina rubra genome assembly.</title>
        <authorList>
            <person name="Smith C."/>
        </authorList>
    </citation>
    <scope>NUCLEOTIDE SEQUENCE [LARGE SCALE GENOMIC DNA]</scope>
    <source>
        <strain evidence="2">EP-1</strain>
        <tissue evidence="2">Whole</tissue>
    </source>
</reference>
<evidence type="ECO:0000256" key="1">
    <source>
        <dbReference type="SAM" id="Phobius"/>
    </source>
</evidence>
<protein>
    <submittedName>
        <fullName evidence="2">Uncharacterized protein</fullName>
    </submittedName>
</protein>
<dbReference type="Proteomes" id="UP001381693">
    <property type="component" value="Unassembled WGS sequence"/>
</dbReference>
<comment type="caution">
    <text evidence="2">The sequence shown here is derived from an EMBL/GenBank/DDBJ whole genome shotgun (WGS) entry which is preliminary data.</text>
</comment>
<keyword evidence="1" id="KW-0812">Transmembrane</keyword>
<keyword evidence="1" id="KW-0472">Membrane</keyword>
<sequence length="207" mass="23475">MKFSMSISSSLVIIMMMVFWSEYILVRGEQIIVHQIADSRKLITWRLPPVELSLKNGRVYAVVKGNKRIKKVKFYMSINKRNSFRRHEYKFNLPCIYSVTYGKICQRVGGPVLTPGNRLFYSVRVILTRRRVMKLKNKLWITVLPSPTTTTENPTSTAVVTTTQNPTSTTDFCLSGPTCTITTTTPPPGFLAPVTISFGSVYSFEGF</sequence>